<keyword evidence="4 10" id="KW-0479">Metal-binding</keyword>
<organism evidence="12 13">
    <name type="scientific">Trichocoleus desertorum GB2-A4</name>
    <dbReference type="NCBI Taxonomy" id="2933944"/>
    <lineage>
        <taxon>Bacteria</taxon>
        <taxon>Bacillati</taxon>
        <taxon>Cyanobacteriota</taxon>
        <taxon>Cyanophyceae</taxon>
        <taxon>Leptolyngbyales</taxon>
        <taxon>Trichocoleusaceae</taxon>
        <taxon>Trichocoleus</taxon>
    </lineage>
</organism>
<feature type="transmembrane region" description="Helical" evidence="10">
    <location>
        <begin position="119"/>
        <end position="141"/>
    </location>
</feature>
<dbReference type="NCBIfam" id="TIGR01525">
    <property type="entry name" value="ATPase-IB_hvy"/>
    <property type="match status" value="1"/>
</dbReference>
<evidence type="ECO:0000256" key="1">
    <source>
        <dbReference type="ARBA" id="ARBA00004141"/>
    </source>
</evidence>
<dbReference type="SUPFAM" id="SSF56784">
    <property type="entry name" value="HAD-like"/>
    <property type="match status" value="1"/>
</dbReference>
<dbReference type="InterPro" id="IPR023299">
    <property type="entry name" value="ATPase_P-typ_cyto_dom_N"/>
</dbReference>
<keyword evidence="9 10" id="KW-0472">Membrane</keyword>
<dbReference type="RefSeq" id="WP_190437932.1">
    <property type="nucleotide sequence ID" value="NZ_JAMPKM010000004.1"/>
</dbReference>
<keyword evidence="8 10" id="KW-1133">Transmembrane helix</keyword>
<dbReference type="PANTHER" id="PTHR43520:SF19">
    <property type="entry name" value="COPPER-TRANSPORTING ATPASE PAA2, CHLOROPLASTIC"/>
    <property type="match status" value="1"/>
</dbReference>
<feature type="domain" description="HMA" evidence="11">
    <location>
        <begin position="16"/>
        <end position="82"/>
    </location>
</feature>
<dbReference type="SFLD" id="SFLDF00027">
    <property type="entry name" value="p-type_atpase"/>
    <property type="match status" value="1"/>
</dbReference>
<evidence type="ECO:0000256" key="2">
    <source>
        <dbReference type="ARBA" id="ARBA00006024"/>
    </source>
</evidence>
<dbReference type="InterPro" id="IPR036412">
    <property type="entry name" value="HAD-like_sf"/>
</dbReference>
<dbReference type="NCBIfam" id="TIGR01494">
    <property type="entry name" value="ATPase_P-type"/>
    <property type="match status" value="2"/>
</dbReference>
<evidence type="ECO:0000256" key="8">
    <source>
        <dbReference type="ARBA" id="ARBA00022989"/>
    </source>
</evidence>
<evidence type="ECO:0000256" key="4">
    <source>
        <dbReference type="ARBA" id="ARBA00022723"/>
    </source>
</evidence>
<dbReference type="InterPro" id="IPR017969">
    <property type="entry name" value="Heavy-metal-associated_CS"/>
</dbReference>
<dbReference type="PROSITE" id="PS01047">
    <property type="entry name" value="HMA_1"/>
    <property type="match status" value="1"/>
</dbReference>
<dbReference type="InterPro" id="IPR023214">
    <property type="entry name" value="HAD_sf"/>
</dbReference>
<keyword evidence="3 10" id="KW-0812">Transmembrane</keyword>
<comment type="caution">
    <text evidence="12">The sequence shown here is derived from an EMBL/GenBank/DDBJ whole genome shotgun (WGS) entry which is preliminary data.</text>
</comment>
<protein>
    <submittedName>
        <fullName evidence="12">Heavy metal translocating P-type ATPase</fullName>
    </submittedName>
</protein>
<evidence type="ECO:0000256" key="3">
    <source>
        <dbReference type="ARBA" id="ARBA00022692"/>
    </source>
</evidence>
<gene>
    <name evidence="12" type="ORF">NC998_08750</name>
</gene>
<comment type="similarity">
    <text evidence="2 10">Belongs to the cation transport ATPase (P-type) (TC 3.A.3) family. Type IB subfamily.</text>
</comment>
<feature type="transmembrane region" description="Helical" evidence="10">
    <location>
        <begin position="147"/>
        <end position="170"/>
    </location>
</feature>
<feature type="transmembrane region" description="Helical" evidence="10">
    <location>
        <begin position="373"/>
        <end position="395"/>
    </location>
</feature>
<proteinExistence type="inferred from homology"/>
<dbReference type="Gene3D" id="3.30.70.100">
    <property type="match status" value="1"/>
</dbReference>
<dbReference type="Pfam" id="PF00403">
    <property type="entry name" value="HMA"/>
    <property type="match status" value="1"/>
</dbReference>
<dbReference type="EMBL" id="JAMPKM010000004">
    <property type="protein sequence ID" value="MEP0817183.1"/>
    <property type="molecule type" value="Genomic_DNA"/>
</dbReference>
<dbReference type="Pfam" id="PF00122">
    <property type="entry name" value="E1-E2_ATPase"/>
    <property type="match status" value="1"/>
</dbReference>
<feature type="transmembrane region" description="Helical" evidence="10">
    <location>
        <begin position="791"/>
        <end position="810"/>
    </location>
</feature>
<dbReference type="PRINTS" id="PR00119">
    <property type="entry name" value="CATATPASE"/>
</dbReference>
<dbReference type="Gene3D" id="3.40.1110.10">
    <property type="entry name" value="Calcium-transporting ATPase, cytoplasmic domain N"/>
    <property type="match status" value="1"/>
</dbReference>
<dbReference type="InterPro" id="IPR059000">
    <property type="entry name" value="ATPase_P-type_domA"/>
</dbReference>
<evidence type="ECO:0000256" key="9">
    <source>
        <dbReference type="ARBA" id="ARBA00023136"/>
    </source>
</evidence>
<evidence type="ECO:0000256" key="5">
    <source>
        <dbReference type="ARBA" id="ARBA00022741"/>
    </source>
</evidence>
<dbReference type="InterPro" id="IPR006121">
    <property type="entry name" value="HMA_dom"/>
</dbReference>
<name>A0ABV0J5Y0_9CYAN</name>
<accession>A0ABV0J5Y0</accession>
<dbReference type="SUPFAM" id="SSF81665">
    <property type="entry name" value="Calcium ATPase, transmembrane domain M"/>
    <property type="match status" value="1"/>
</dbReference>
<evidence type="ECO:0000256" key="6">
    <source>
        <dbReference type="ARBA" id="ARBA00022840"/>
    </source>
</evidence>
<evidence type="ECO:0000256" key="10">
    <source>
        <dbReference type="RuleBase" id="RU362081"/>
    </source>
</evidence>
<dbReference type="InterPro" id="IPR008250">
    <property type="entry name" value="ATPase_P-typ_transduc_dom_A_sf"/>
</dbReference>
<dbReference type="InterPro" id="IPR018303">
    <property type="entry name" value="ATPase_P-typ_P_site"/>
</dbReference>
<dbReference type="InterPro" id="IPR044492">
    <property type="entry name" value="P_typ_ATPase_HD_dom"/>
</dbReference>
<keyword evidence="5 10" id="KW-0547">Nucleotide-binding</keyword>
<dbReference type="SUPFAM" id="SSF55008">
    <property type="entry name" value="HMA, heavy metal-associated domain"/>
    <property type="match status" value="1"/>
</dbReference>
<evidence type="ECO:0000259" key="11">
    <source>
        <dbReference type="PROSITE" id="PS50846"/>
    </source>
</evidence>
<dbReference type="InterPro" id="IPR023298">
    <property type="entry name" value="ATPase_P-typ_TM_dom_sf"/>
</dbReference>
<evidence type="ECO:0000313" key="13">
    <source>
        <dbReference type="Proteomes" id="UP001464891"/>
    </source>
</evidence>
<dbReference type="PROSITE" id="PS50846">
    <property type="entry name" value="HMA_2"/>
    <property type="match status" value="1"/>
</dbReference>
<keyword evidence="7" id="KW-1278">Translocase</keyword>
<reference evidence="12 13" key="1">
    <citation type="submission" date="2022-04" db="EMBL/GenBank/DDBJ databases">
        <title>Positive selection, recombination, and allopatry shape intraspecific diversity of widespread and dominant cyanobacteria.</title>
        <authorList>
            <person name="Wei J."/>
            <person name="Shu W."/>
            <person name="Hu C."/>
        </authorList>
    </citation>
    <scope>NUCLEOTIDE SEQUENCE [LARGE SCALE GENOMIC DNA]</scope>
    <source>
        <strain evidence="12 13">GB2-A4</strain>
    </source>
</reference>
<dbReference type="CDD" id="cd02094">
    <property type="entry name" value="P-type_ATPase_Cu-like"/>
    <property type="match status" value="1"/>
</dbReference>
<evidence type="ECO:0000313" key="12">
    <source>
        <dbReference type="EMBL" id="MEP0817183.1"/>
    </source>
</evidence>
<keyword evidence="6 10" id="KW-0067">ATP-binding</keyword>
<dbReference type="SUPFAM" id="SSF81660">
    <property type="entry name" value="Metal cation-transporting ATPase, ATP-binding domain N"/>
    <property type="match status" value="1"/>
</dbReference>
<feature type="transmembrane region" description="Helical" evidence="10">
    <location>
        <begin position="209"/>
        <end position="226"/>
    </location>
</feature>
<dbReference type="InterPro" id="IPR036163">
    <property type="entry name" value="HMA_dom_sf"/>
</dbReference>
<dbReference type="SUPFAM" id="SSF81653">
    <property type="entry name" value="Calcium ATPase, transduction domain A"/>
    <property type="match status" value="1"/>
</dbReference>
<dbReference type="Gene3D" id="2.70.150.10">
    <property type="entry name" value="Calcium-transporting ATPase, cytoplasmic transduction domain A"/>
    <property type="match status" value="1"/>
</dbReference>
<feature type="transmembrane region" description="Helical" evidence="10">
    <location>
        <begin position="761"/>
        <end position="785"/>
    </location>
</feature>
<dbReference type="SFLD" id="SFLDS00003">
    <property type="entry name" value="Haloacid_Dehalogenase"/>
    <property type="match status" value="1"/>
</dbReference>
<keyword evidence="10" id="KW-1003">Cell membrane</keyword>
<dbReference type="InterPro" id="IPR027256">
    <property type="entry name" value="P-typ_ATPase_IB"/>
</dbReference>
<dbReference type="InterPro" id="IPR001757">
    <property type="entry name" value="P_typ_ATPase"/>
</dbReference>
<sequence length="825" mass="87189">MQLTPDQIVATPNSSEIVTLEVAGMKCAGCVRTVEQQLSQHPGVISASVNLVTEVATVECAAGIADPAILAQAVTEAGFPTQPRFVAAENDATPGVGSTSTSFRERHQLEIQQQTRRTAIAGLLLLLSGLGHVGQWGWLTLPILSNIWFHWGLATIALVGPGRFILVEGWRGLRRNAPNMNTLVGLGTFTAYTASCIALFFPSLGWECFFDEPVMLVGFILLGRTLEQRARGRAVAAFEALIALQPRVARLIPQPTIDPGNQTAIASQTCVEIPAERVRVGEWLQVLPGEKMPVDGKLVAGQTTVDESMLTGEALPVLKQPGELVAAGTLNQSGAIAIQATRTGKDTTLAQIIALVETAQTRKAPIQHLADTVAGYFTYTVMAIATVTFVFWYGIGTHVWPEVLSHHIAIASLTTHAHLMQQSHLADLPTQTSPLLLSLKLAIAVLVVACPCALGLATPTAILVGSSLGAEQGLLIRGGDVLEQVHHLDTIVFDKTGTLTAGQPTVTDCLPLVTANANLEPLSPQDLLQFAATVESGARHPLAAAILQQAQTQKLDLLPAKDFYTEPGRGISALVSDRLVVLGNADWLSHQGIVVSDVAQAQAEVLAQAGKTVVYVAIADTLVGLIAAVDPLRPDAHATVKQLQQMGLRVHLLSGDRHEVAALIAKSVGIAAENVQSGIQPAEKAAAIAQLQKLGHQVAMVGDGINDAPALAQANIGISLYSGTDVAVETAEIVLMRDRLMDVVKSIRLSRATFKKIRQNLFWAFAYNILGIPLAAGTFLVATGFVLSPAAAGAMMAFSSVSVVTNSLLLRYTQSPLKNETGGKA</sequence>
<dbReference type="CDD" id="cd00371">
    <property type="entry name" value="HMA"/>
    <property type="match status" value="1"/>
</dbReference>
<dbReference type="Gene3D" id="3.40.50.1000">
    <property type="entry name" value="HAD superfamily/HAD-like"/>
    <property type="match status" value="1"/>
</dbReference>
<feature type="transmembrane region" description="Helical" evidence="10">
    <location>
        <begin position="441"/>
        <end position="464"/>
    </location>
</feature>
<dbReference type="Pfam" id="PF00702">
    <property type="entry name" value="Hydrolase"/>
    <property type="match status" value="1"/>
</dbReference>
<comment type="subcellular location">
    <subcellularLocation>
        <location evidence="10">Cell membrane</location>
    </subcellularLocation>
    <subcellularLocation>
        <location evidence="1">Membrane</location>
        <topology evidence="1">Multi-pass membrane protein</topology>
    </subcellularLocation>
</comment>
<dbReference type="SFLD" id="SFLDG00002">
    <property type="entry name" value="C1.7:_P-type_atpase_like"/>
    <property type="match status" value="1"/>
</dbReference>
<dbReference type="PROSITE" id="PS00154">
    <property type="entry name" value="ATPASE_E1_E2"/>
    <property type="match status" value="1"/>
</dbReference>
<feature type="transmembrane region" description="Helical" evidence="10">
    <location>
        <begin position="182"/>
        <end position="203"/>
    </location>
</feature>
<dbReference type="Proteomes" id="UP001464891">
    <property type="component" value="Unassembled WGS sequence"/>
</dbReference>
<dbReference type="PANTHER" id="PTHR43520">
    <property type="entry name" value="ATP7, ISOFORM B"/>
    <property type="match status" value="1"/>
</dbReference>
<evidence type="ECO:0000256" key="7">
    <source>
        <dbReference type="ARBA" id="ARBA00022967"/>
    </source>
</evidence>
<keyword evidence="13" id="KW-1185">Reference proteome</keyword>